<dbReference type="GO" id="GO:0030527">
    <property type="term" value="F:structural constituent of chromatin"/>
    <property type="evidence" value="ECO:0007669"/>
    <property type="project" value="InterPro"/>
</dbReference>
<dbReference type="GO" id="GO:0005634">
    <property type="term" value="C:nucleus"/>
    <property type="evidence" value="ECO:0000318"/>
    <property type="project" value="GO_Central"/>
</dbReference>
<dbReference type="FunFam" id="1.10.20.10:FF:000088">
    <property type="entry name" value="Histone H3-like centromeric protein CSE4"/>
    <property type="match status" value="1"/>
</dbReference>
<dbReference type="PRINTS" id="PR00622">
    <property type="entry name" value="HISTONEH3"/>
</dbReference>
<gene>
    <name evidence="4" type="primary">LOC100177125</name>
</gene>
<dbReference type="AlphaFoldDB" id="F7BNG7"/>
<dbReference type="InterPro" id="IPR000164">
    <property type="entry name" value="Histone_H3/CENP-A"/>
</dbReference>
<dbReference type="Ensembl" id="ENSCINT00000024427.2">
    <property type="protein sequence ID" value="ENSCINP00000024181.2"/>
    <property type="gene ID" value="ENSCING00000013118.2"/>
</dbReference>
<dbReference type="SUPFAM" id="SSF47113">
    <property type="entry name" value="Histone-fold"/>
    <property type="match status" value="1"/>
</dbReference>
<dbReference type="EMBL" id="EAAA01002761">
    <property type="status" value="NOT_ANNOTATED_CDS"/>
    <property type="molecule type" value="Genomic_DNA"/>
</dbReference>
<dbReference type="Proteomes" id="UP000008144">
    <property type="component" value="Chromosome 8"/>
</dbReference>
<accession>A0A1W2WGY5</accession>
<proteinExistence type="inferred from homology"/>
<evidence type="ECO:0000259" key="3">
    <source>
        <dbReference type="Pfam" id="PF00125"/>
    </source>
</evidence>
<accession>F7BNG7</accession>
<dbReference type="OrthoDB" id="420022at2759"/>
<comment type="similarity">
    <text evidence="1">Belongs to the histone H3 family.</text>
</comment>
<dbReference type="GeneID" id="100177125"/>
<name>F7BNG7_CIOIN</name>
<organism evidence="4 5">
    <name type="scientific">Ciona intestinalis</name>
    <name type="common">Transparent sea squirt</name>
    <name type="synonym">Ascidia intestinalis</name>
    <dbReference type="NCBI Taxonomy" id="7719"/>
    <lineage>
        <taxon>Eukaryota</taxon>
        <taxon>Metazoa</taxon>
        <taxon>Chordata</taxon>
        <taxon>Tunicata</taxon>
        <taxon>Ascidiacea</taxon>
        <taxon>Phlebobranchia</taxon>
        <taxon>Cionidae</taxon>
        <taxon>Ciona</taxon>
    </lineage>
</organism>
<evidence type="ECO:0000313" key="5">
    <source>
        <dbReference type="Proteomes" id="UP000008144"/>
    </source>
</evidence>
<feature type="compositionally biased region" description="Basic residues" evidence="2">
    <location>
        <begin position="32"/>
        <end position="52"/>
    </location>
</feature>
<dbReference type="InParanoid" id="F7BNG7"/>
<dbReference type="Gene3D" id="1.10.20.10">
    <property type="entry name" value="Histone, subunit A"/>
    <property type="match status" value="1"/>
</dbReference>
<dbReference type="Pfam" id="PF00125">
    <property type="entry name" value="Histone"/>
    <property type="match status" value="1"/>
</dbReference>
<reference evidence="4" key="4">
    <citation type="submission" date="2025-09" db="UniProtKB">
        <authorList>
            <consortium name="Ensembl"/>
        </authorList>
    </citation>
    <scope>IDENTIFICATION</scope>
</reference>
<dbReference type="GO" id="GO:0003677">
    <property type="term" value="F:DNA binding"/>
    <property type="evidence" value="ECO:0007669"/>
    <property type="project" value="InterPro"/>
</dbReference>
<dbReference type="RefSeq" id="XP_002128910.1">
    <property type="nucleotide sequence ID" value="XM_002128874.4"/>
</dbReference>
<dbReference type="GeneTree" id="ENSGT01150000287000"/>
<dbReference type="STRING" id="7719.ENSCINP00000024181"/>
<dbReference type="GO" id="GO:0000786">
    <property type="term" value="C:nucleosome"/>
    <property type="evidence" value="ECO:0007669"/>
    <property type="project" value="InterPro"/>
</dbReference>
<dbReference type="SMART" id="SM00428">
    <property type="entry name" value="H3"/>
    <property type="match status" value="1"/>
</dbReference>
<evidence type="ECO:0000313" key="4">
    <source>
        <dbReference type="Ensembl" id="ENSCINP00000024181.2"/>
    </source>
</evidence>
<evidence type="ECO:0000256" key="1">
    <source>
        <dbReference type="ARBA" id="ARBA00010343"/>
    </source>
</evidence>
<dbReference type="HOGENOM" id="CLU_078295_3_3_1"/>
<dbReference type="GO" id="GO:0046982">
    <property type="term" value="F:protein heterodimerization activity"/>
    <property type="evidence" value="ECO:0007669"/>
    <property type="project" value="InterPro"/>
</dbReference>
<evidence type="ECO:0000256" key="2">
    <source>
        <dbReference type="SAM" id="MobiDB-lite"/>
    </source>
</evidence>
<dbReference type="KEGG" id="cin:100177125"/>
<dbReference type="InterPro" id="IPR009072">
    <property type="entry name" value="Histone-fold"/>
</dbReference>
<reference evidence="5" key="1">
    <citation type="journal article" date="2002" name="Science">
        <title>The draft genome of Ciona intestinalis: insights into chordate and vertebrate origins.</title>
        <authorList>
            <person name="Dehal P."/>
            <person name="Satou Y."/>
            <person name="Campbell R.K."/>
            <person name="Chapman J."/>
            <person name="Degnan B."/>
            <person name="De Tomaso A."/>
            <person name="Davidson B."/>
            <person name="Di Gregorio A."/>
            <person name="Gelpke M."/>
            <person name="Goodstein D.M."/>
            <person name="Harafuji N."/>
            <person name="Hastings K.E."/>
            <person name="Ho I."/>
            <person name="Hotta K."/>
            <person name="Huang W."/>
            <person name="Kawashima T."/>
            <person name="Lemaire P."/>
            <person name="Martinez D."/>
            <person name="Meinertzhagen I.A."/>
            <person name="Necula S."/>
            <person name="Nonaka M."/>
            <person name="Putnam N."/>
            <person name="Rash S."/>
            <person name="Saiga H."/>
            <person name="Satake M."/>
            <person name="Terry A."/>
            <person name="Yamada L."/>
            <person name="Wang H.G."/>
            <person name="Awazu S."/>
            <person name="Azumi K."/>
            <person name="Boore J."/>
            <person name="Branno M."/>
            <person name="Chin-Bow S."/>
            <person name="DeSantis R."/>
            <person name="Doyle S."/>
            <person name="Francino P."/>
            <person name="Keys D.N."/>
            <person name="Haga S."/>
            <person name="Hayashi H."/>
            <person name="Hino K."/>
            <person name="Imai K.S."/>
            <person name="Inaba K."/>
            <person name="Kano S."/>
            <person name="Kobayashi K."/>
            <person name="Kobayashi M."/>
            <person name="Lee B.I."/>
            <person name="Makabe K.W."/>
            <person name="Manohar C."/>
            <person name="Matassi G."/>
            <person name="Medina M."/>
            <person name="Mochizuki Y."/>
            <person name="Mount S."/>
            <person name="Morishita T."/>
            <person name="Miura S."/>
            <person name="Nakayama A."/>
            <person name="Nishizaka S."/>
            <person name="Nomoto H."/>
            <person name="Ohta F."/>
            <person name="Oishi K."/>
            <person name="Rigoutsos I."/>
            <person name="Sano M."/>
            <person name="Sasaki A."/>
            <person name="Sasakura Y."/>
            <person name="Shoguchi E."/>
            <person name="Shin-i T."/>
            <person name="Spagnuolo A."/>
            <person name="Stainier D."/>
            <person name="Suzuki M.M."/>
            <person name="Tassy O."/>
            <person name="Takatori N."/>
            <person name="Tokuoka M."/>
            <person name="Yagi K."/>
            <person name="Yoshizaki F."/>
            <person name="Wada S."/>
            <person name="Zhang C."/>
            <person name="Hyatt P.D."/>
            <person name="Larimer F."/>
            <person name="Detter C."/>
            <person name="Doggett N."/>
            <person name="Glavina T."/>
            <person name="Hawkins T."/>
            <person name="Richardson P."/>
            <person name="Lucas S."/>
            <person name="Kohara Y."/>
            <person name="Levine M."/>
            <person name="Satoh N."/>
            <person name="Rokhsar D.S."/>
        </authorList>
    </citation>
    <scope>NUCLEOTIDE SEQUENCE [LARGE SCALE GENOMIC DNA]</scope>
</reference>
<feature type="domain" description="Core Histone H2A/H2B/H3" evidence="3">
    <location>
        <begin position="53"/>
        <end position="140"/>
    </location>
</feature>
<dbReference type="PANTHER" id="PTHR11426">
    <property type="entry name" value="HISTONE H3"/>
    <property type="match status" value="1"/>
</dbReference>
<dbReference type="CDD" id="cd22911">
    <property type="entry name" value="HFD_H3"/>
    <property type="match status" value="1"/>
</dbReference>
<protein>
    <submittedName>
        <fullName evidence="4">Histone H3.3-like</fullName>
    </submittedName>
</protein>
<reference evidence="4" key="2">
    <citation type="journal article" date="2008" name="Genome Biol.">
        <title>Improved genome assembly and evidence-based global gene model set for the chordate Ciona intestinalis: new insight into intron and operon populations.</title>
        <authorList>
            <person name="Satou Y."/>
            <person name="Mineta K."/>
            <person name="Ogasawara M."/>
            <person name="Sasakura Y."/>
            <person name="Shoguchi E."/>
            <person name="Ueno K."/>
            <person name="Yamada L."/>
            <person name="Matsumoto J."/>
            <person name="Wasserscheid J."/>
            <person name="Dewar K."/>
            <person name="Wiley G.B."/>
            <person name="Macmil S.L."/>
            <person name="Roe B.A."/>
            <person name="Zeller R.W."/>
            <person name="Hastings K.E."/>
            <person name="Lemaire P."/>
            <person name="Lindquist E."/>
            <person name="Endo T."/>
            <person name="Hotta K."/>
            <person name="Inaba K."/>
        </authorList>
    </citation>
    <scope>NUCLEOTIDE SEQUENCE [LARGE SCALE GENOMIC DNA]</scope>
    <source>
        <strain evidence="4">wild type</strain>
    </source>
</reference>
<sequence length="147" mass="16775">MVRQPQVHSPGPSTSRTPNKSRHSQSSASGSAKRKSSQPKKKTPVRKPRKRPGVQVLKDIRKLQSTTNLSIRKLPFSRVVREIQYKINPRISAWQSLAIQALHEAAEAYLVRFFEDCNLAATFTNRVTVMTKDAQFIRKLRHRDGTE</sequence>
<dbReference type="OMA" id="PRISAWQ"/>
<feature type="region of interest" description="Disordered" evidence="2">
    <location>
        <begin position="1"/>
        <end position="57"/>
    </location>
</feature>
<keyword evidence="5" id="KW-1185">Reference proteome</keyword>
<dbReference type="InterPro" id="IPR007125">
    <property type="entry name" value="H2A/H2B/H3"/>
</dbReference>
<reference evidence="4" key="3">
    <citation type="submission" date="2025-08" db="UniProtKB">
        <authorList>
            <consortium name="Ensembl"/>
        </authorList>
    </citation>
    <scope>IDENTIFICATION</scope>
</reference>